<dbReference type="RefSeq" id="WP_349541439.1">
    <property type="nucleotide sequence ID" value="NZ_JAOALG010000001.1"/>
</dbReference>
<accession>A0ABV1LHI0</accession>
<comment type="caution">
    <text evidence="3">The sequence shown here is derived from an EMBL/GenBank/DDBJ whole genome shotgun (WGS) entry which is preliminary data.</text>
</comment>
<evidence type="ECO:0000313" key="3">
    <source>
        <dbReference type="EMBL" id="MEQ5838720.1"/>
    </source>
</evidence>
<feature type="region of interest" description="Disordered" evidence="2">
    <location>
        <begin position="341"/>
        <end position="381"/>
    </location>
</feature>
<dbReference type="InterPro" id="IPR013496">
    <property type="entry name" value="CHP02680"/>
</dbReference>
<name>A0ABV1LHI0_9BURK</name>
<keyword evidence="4" id="KW-1185">Reference proteome</keyword>
<evidence type="ECO:0000256" key="2">
    <source>
        <dbReference type="SAM" id="MobiDB-lite"/>
    </source>
</evidence>
<dbReference type="Pfam" id="PF13558">
    <property type="entry name" value="SbcC_Walker_B"/>
    <property type="match status" value="1"/>
</dbReference>
<dbReference type="NCBIfam" id="TIGR02680">
    <property type="entry name" value="TIGR02680 family protein"/>
    <property type="match status" value="1"/>
</dbReference>
<feature type="coiled-coil region" evidence="1">
    <location>
        <begin position="571"/>
        <end position="598"/>
    </location>
</feature>
<evidence type="ECO:0000313" key="4">
    <source>
        <dbReference type="Proteomes" id="UP001469089"/>
    </source>
</evidence>
<dbReference type="EMBL" id="JAOALG010000001">
    <property type="protein sequence ID" value="MEQ5838720.1"/>
    <property type="molecule type" value="Genomic_DNA"/>
</dbReference>
<dbReference type="SUPFAM" id="SSF52540">
    <property type="entry name" value="P-loop containing nucleoside triphosphate hydrolases"/>
    <property type="match status" value="1"/>
</dbReference>
<protein>
    <submittedName>
        <fullName evidence="3">TIGR02680 family protein</fullName>
    </submittedName>
</protein>
<sequence>MNIRQDLPLPAETVRALPQPSLQRWQPLRLGVVELFYYDSEEFWFKDGRLLLRGNNGTGKSKVLSLTMPLLLDANLKSSRVEPDGDSTKKMSWNLLLGSTDRRMGYTWIEFGRVDPDGTTHFLTLGAGLLAAAAKPRVESWFFVLEGAGDGPRVNQDLWLMTRERVVLTKERLREQLSGRGHVFDTADAYRRAVDERLYQLGQRRYDALIDTLIQLRQPQLSKKPDETLLSNALSEALPPIRIELLGDVATALGQLEDDRHDLEEYEALARAIDRFGTQYRAYAGTQARRAARRLRQAQTEFDNASQAKTRAHETLAEAQMSEREQSETLEAAELAVTEEQARYQALQESPGMRDANRLSETQAQAERREKSAEAARNTLTESQLRLAKERAETSTSKQRLTESERQLEIARSQCIKRAEEAAFGEPYTESEVAHATVSSLVKLAQKDIDDDQSQLRERIFTRRDNIKHVRKLIATLTDAESDHALKKSLHVVAVDTLDEANERRATADESFENEGRDLLEAWTAHFAGLEQLHPEDEALALLADWVVKPNSENPAVRSLLEARDATSSRLAKAKVALEAAQHAVRDEQRELTIEKDRLLTGVDAEPEPPSFRDTSARLSRPGAPFWKLVDFTAGVSEASRAGLEAALQAAGILDAWVSPTGALEAGDGRPLFDQTLRERPAVVPSLASWLTTSLPQDCDIPASTIERVLQGIACTDGDGADNAASETWVSLDGRYRLGALAGRWQKTQADFIGFAARAAASVRRLQEIEIRLFELAAQSETNEATEEKLKQASARATWEYANSPKDDALRNANSQCTIIAQEVTSLRVKLAQAEAALKRALDKVHTERKRLSDDALDLGLPHTSAALDEVQHALDQFSEQLGRLFQAIVGLQVVWPVYEKQVQREEETTGMVAKEEAALEGIKAEAVAARVTYETLRESVGMKVDELLEQLQRSKAAVQDKDDKRKQANNSVRAAIEVRAVATSEATSADAAYEQKLAERLKSIAHLQAFAASGMLAAGAPDVAFQEVATLWTIDPALTTARRLEQVLSHLKADDEAWTRVQSHIHEDYADLQRALTAISYQSIAEQTDFGLVVTVIYQNRPERPDQLATRLAREIDERKELLTAREREVLENHLQAEIAAEVQRLLRSADEHVNAINKELDKRPTSTGVRFTLKWTPLSEQDGAPVGLEAARERLLNVSSDLWSQEDRRVVGAMLQQRITAERERADAGGIKENAGGLQEQLARALDYRRWHRFSVMRSTPRGWAKLSGPASSGERALGLTVPLFAAVASFYGDSAKAVCPRLILLDEVFAGIDDAARAHCWALIREFDLDFIITSEREWACSVELPGVSICQLLKREGVEAVYVSRWDWDGRSKRQLSDPNRRFAPSHDSC</sequence>
<organism evidence="3 4">
    <name type="scientific">Paraburkholderia acidicola</name>
    <dbReference type="NCBI Taxonomy" id="1912599"/>
    <lineage>
        <taxon>Bacteria</taxon>
        <taxon>Pseudomonadati</taxon>
        <taxon>Pseudomonadota</taxon>
        <taxon>Betaproteobacteria</taxon>
        <taxon>Burkholderiales</taxon>
        <taxon>Burkholderiaceae</taxon>
        <taxon>Paraburkholderia</taxon>
    </lineage>
</organism>
<dbReference type="Proteomes" id="UP001469089">
    <property type="component" value="Unassembled WGS sequence"/>
</dbReference>
<gene>
    <name evidence="3" type="ORF">N0A02_04605</name>
</gene>
<proteinExistence type="predicted"/>
<keyword evidence="1" id="KW-0175">Coiled coil</keyword>
<evidence type="ECO:0000256" key="1">
    <source>
        <dbReference type="SAM" id="Coils"/>
    </source>
</evidence>
<reference evidence="3 4" key="1">
    <citation type="journal article" date="2024" name="Chem. Sci.">
        <title>Discovery of a lagriamide polyketide by integrated genome mining, isotopic labeling, and untargeted metabolomics.</title>
        <authorList>
            <person name="Fergusson C.H."/>
            <person name="Saulog J."/>
            <person name="Paulo B.S."/>
            <person name="Wilson D.M."/>
            <person name="Liu D.Y."/>
            <person name="Morehouse N.J."/>
            <person name="Waterworth S."/>
            <person name="Barkei J."/>
            <person name="Gray C.A."/>
            <person name="Kwan J.C."/>
            <person name="Eustaquio A.S."/>
            <person name="Linington R.G."/>
        </authorList>
    </citation>
    <scope>NUCLEOTIDE SEQUENCE [LARGE SCALE GENOMIC DNA]</scope>
    <source>
        <strain evidence="3 4">RL17-338-BIF-B</strain>
    </source>
</reference>
<dbReference type="InterPro" id="IPR027417">
    <property type="entry name" value="P-loop_NTPase"/>
</dbReference>
<feature type="coiled-coil region" evidence="1">
    <location>
        <begin position="824"/>
        <end position="851"/>
    </location>
</feature>